<dbReference type="AlphaFoldDB" id="A0A934KA55"/>
<comment type="caution">
    <text evidence="2">The sequence shown here is derived from an EMBL/GenBank/DDBJ whole genome shotgun (WGS) entry which is preliminary data.</text>
</comment>
<accession>A0A934KA55</accession>
<keyword evidence="1" id="KW-0472">Membrane</keyword>
<name>A0A934KA55_9BACT</name>
<evidence type="ECO:0000313" key="2">
    <source>
        <dbReference type="EMBL" id="MBJ7601634.1"/>
    </source>
</evidence>
<dbReference type="RefSeq" id="WP_338175984.1">
    <property type="nucleotide sequence ID" value="NZ_JAEKNQ010000003.1"/>
</dbReference>
<organism evidence="2 3">
    <name type="scientific">Candidatus Dormiibacter inghamiae</name>
    <dbReference type="NCBI Taxonomy" id="3127013"/>
    <lineage>
        <taxon>Bacteria</taxon>
        <taxon>Bacillati</taxon>
        <taxon>Candidatus Dormiibacterota</taxon>
        <taxon>Candidatus Dormibacteria</taxon>
        <taxon>Candidatus Dormibacterales</taxon>
        <taxon>Candidatus Dormibacteraceae</taxon>
        <taxon>Candidatus Dormiibacter</taxon>
    </lineage>
</organism>
<keyword evidence="1" id="KW-1133">Transmembrane helix</keyword>
<protein>
    <submittedName>
        <fullName evidence="2">Uncharacterized protein</fullName>
    </submittedName>
</protein>
<dbReference type="EMBL" id="JAEKNQ010000003">
    <property type="protein sequence ID" value="MBJ7601634.1"/>
    <property type="molecule type" value="Genomic_DNA"/>
</dbReference>
<keyword evidence="1" id="KW-0812">Transmembrane</keyword>
<reference evidence="2 3" key="1">
    <citation type="submission" date="2020-10" db="EMBL/GenBank/DDBJ databases">
        <title>Ca. Dormibacterota MAGs.</title>
        <authorList>
            <person name="Montgomery K."/>
        </authorList>
    </citation>
    <scope>NUCLEOTIDE SEQUENCE [LARGE SCALE GENOMIC DNA]</scope>
    <source>
        <strain evidence="2">SC8811_S16_3</strain>
    </source>
</reference>
<evidence type="ECO:0000313" key="3">
    <source>
        <dbReference type="Proteomes" id="UP000620075"/>
    </source>
</evidence>
<dbReference type="Proteomes" id="UP000620075">
    <property type="component" value="Unassembled WGS sequence"/>
</dbReference>
<gene>
    <name evidence="2" type="ORF">JF888_00300</name>
</gene>
<feature type="transmembrane region" description="Helical" evidence="1">
    <location>
        <begin position="15"/>
        <end position="44"/>
    </location>
</feature>
<sequence length="53" mass="5489">MVVLYDDQFSGTGGFLLVVAIAGLAFGALLLGSGLTLLIVVLIVRRRPSRSAA</sequence>
<proteinExistence type="predicted"/>
<evidence type="ECO:0000256" key="1">
    <source>
        <dbReference type="SAM" id="Phobius"/>
    </source>
</evidence>